<dbReference type="EMBL" id="SSTD01003134">
    <property type="protein sequence ID" value="TYK27028.1"/>
    <property type="molecule type" value="Genomic_DNA"/>
</dbReference>
<dbReference type="EMBL" id="SSTE01016227">
    <property type="protein sequence ID" value="KAA0041738.1"/>
    <property type="molecule type" value="Genomic_DNA"/>
</dbReference>
<sequence>MNTPSLTKSLPLIYAADEIVQDLQTSRKVKRLFELLSLHLLPPSSISVLVTNSDTYHWHLRLGHASSEKLCHLISVNNLNNVTSTPSPTPFNKIGVLSVNFTTFLTQYVPSFFLPHVLRNFGVKQFLNSSIPSIIFLLLFFRTSLHRKSIRFLFLGSSFQKTLNISPCHILGAHYVLSLVLFHTSFFSPHPFFIDTSVELFSLSESTPNTELAQFAPAPTNSNESSVSYEGLEPTPDTHRRHSTRWPLLQMDVKNDFLNGTLFKEVYMKPPLSTSPPPHKVPHDTALFTCHTPKGIVLLLLYVDDMIITGYSNTDWARDPTDRRSTIEYRVLLDTIVKLLWLHWLFSDMSVPQQGPTLLRCDKCSVIQIAYNDVFHESTKHIENDCYFICHHLLSNTLILRSVSTIEQAANILTKVLPSNRFNQLLTKLKLIATLPP</sequence>
<evidence type="ECO:0000313" key="4">
    <source>
        <dbReference type="Proteomes" id="UP000321393"/>
    </source>
</evidence>
<organism evidence="3 5">
    <name type="scientific">Cucumis melo var. makuwa</name>
    <name type="common">Oriental melon</name>
    <dbReference type="NCBI Taxonomy" id="1194695"/>
    <lineage>
        <taxon>Eukaryota</taxon>
        <taxon>Viridiplantae</taxon>
        <taxon>Streptophyta</taxon>
        <taxon>Embryophyta</taxon>
        <taxon>Tracheophyta</taxon>
        <taxon>Spermatophyta</taxon>
        <taxon>Magnoliopsida</taxon>
        <taxon>eudicotyledons</taxon>
        <taxon>Gunneridae</taxon>
        <taxon>Pentapetalae</taxon>
        <taxon>rosids</taxon>
        <taxon>fabids</taxon>
        <taxon>Cucurbitales</taxon>
        <taxon>Cucurbitaceae</taxon>
        <taxon>Benincaseae</taxon>
        <taxon>Cucumis</taxon>
    </lineage>
</organism>
<dbReference type="AlphaFoldDB" id="A0A5D3DU54"/>
<dbReference type="PANTHER" id="PTHR11439">
    <property type="entry name" value="GAG-POL-RELATED RETROTRANSPOSON"/>
    <property type="match status" value="1"/>
</dbReference>
<proteinExistence type="predicted"/>
<gene>
    <name evidence="3" type="ORF">E5676_scaffold95G00080</name>
    <name evidence="2" type="ORF">E6C27_scaffold67G00810</name>
</gene>
<dbReference type="OrthoDB" id="414945at2759"/>
<dbReference type="CDD" id="cd09272">
    <property type="entry name" value="RNase_HI_RT_Ty1"/>
    <property type="match status" value="1"/>
</dbReference>
<comment type="caution">
    <text evidence="3">The sequence shown here is derived from an EMBL/GenBank/DDBJ whole genome shotgun (WGS) entry which is preliminary data.</text>
</comment>
<dbReference type="Proteomes" id="UP000321947">
    <property type="component" value="Unassembled WGS sequence"/>
</dbReference>
<protein>
    <submittedName>
        <fullName evidence="2 3">Mitochondrial protein</fullName>
    </submittedName>
</protein>
<evidence type="ECO:0000313" key="3">
    <source>
        <dbReference type="EMBL" id="TYK27028.1"/>
    </source>
</evidence>
<reference evidence="4 5" key="1">
    <citation type="submission" date="2019-08" db="EMBL/GenBank/DDBJ databases">
        <title>Draft genome sequences of two oriental melons (Cucumis melo L. var makuwa).</title>
        <authorList>
            <person name="Kwon S.-Y."/>
        </authorList>
    </citation>
    <scope>NUCLEOTIDE SEQUENCE [LARGE SCALE GENOMIC DNA]</scope>
    <source>
        <strain evidence="5">cv. Chang Bougi</strain>
        <strain evidence="4">cv. SW 3</strain>
        <tissue evidence="3">Leaf</tissue>
    </source>
</reference>
<feature type="compositionally biased region" description="Polar residues" evidence="1">
    <location>
        <begin position="219"/>
        <end position="228"/>
    </location>
</feature>
<evidence type="ECO:0000313" key="2">
    <source>
        <dbReference type="EMBL" id="KAA0041738.1"/>
    </source>
</evidence>
<dbReference type="PANTHER" id="PTHR11439:SF461">
    <property type="entry name" value="OS10G0432200 PROTEIN"/>
    <property type="match status" value="1"/>
</dbReference>
<name>A0A5D3DU54_CUCMM</name>
<dbReference type="Proteomes" id="UP000321393">
    <property type="component" value="Unassembled WGS sequence"/>
</dbReference>
<accession>A0A5D3DU54</accession>
<evidence type="ECO:0000313" key="5">
    <source>
        <dbReference type="Proteomes" id="UP000321947"/>
    </source>
</evidence>
<evidence type="ECO:0000256" key="1">
    <source>
        <dbReference type="SAM" id="MobiDB-lite"/>
    </source>
</evidence>
<feature type="region of interest" description="Disordered" evidence="1">
    <location>
        <begin position="213"/>
        <end position="241"/>
    </location>
</feature>